<dbReference type="InterPro" id="IPR036855">
    <property type="entry name" value="Znf_CCCH_sf"/>
</dbReference>
<name>A0A7J7IGJ7_9RHOD</name>
<dbReference type="SUPFAM" id="SSF90229">
    <property type="entry name" value="CCCH zinc finger"/>
    <property type="match status" value="2"/>
</dbReference>
<feature type="region of interest" description="Disordered" evidence="6">
    <location>
        <begin position="1"/>
        <end position="40"/>
    </location>
</feature>
<dbReference type="PANTHER" id="PTHR12506">
    <property type="entry name" value="PROTEIN PHOSPHATASE RELATED"/>
    <property type="match status" value="1"/>
</dbReference>
<organism evidence="8 9">
    <name type="scientific">Cyanidiococcus yangmingshanensis</name>
    <dbReference type="NCBI Taxonomy" id="2690220"/>
    <lineage>
        <taxon>Eukaryota</taxon>
        <taxon>Rhodophyta</taxon>
        <taxon>Bangiophyceae</taxon>
        <taxon>Cyanidiales</taxon>
        <taxon>Cyanidiaceae</taxon>
        <taxon>Cyanidiococcus</taxon>
    </lineage>
</organism>
<dbReference type="SMART" id="SM00356">
    <property type="entry name" value="ZnF_C3H1"/>
    <property type="match status" value="2"/>
</dbReference>
<dbReference type="PROSITE" id="PS50103">
    <property type="entry name" value="ZF_C3H1"/>
    <property type="match status" value="2"/>
</dbReference>
<feature type="compositionally biased region" description="Low complexity" evidence="6">
    <location>
        <begin position="173"/>
        <end position="195"/>
    </location>
</feature>
<dbReference type="Gene3D" id="4.10.1000.10">
    <property type="entry name" value="Zinc finger, CCCH-type"/>
    <property type="match status" value="1"/>
</dbReference>
<evidence type="ECO:0000313" key="8">
    <source>
        <dbReference type="EMBL" id="KAF6001647.1"/>
    </source>
</evidence>
<dbReference type="EMBL" id="VWRR01000013">
    <property type="protein sequence ID" value="KAF6001647.1"/>
    <property type="molecule type" value="Genomic_DNA"/>
</dbReference>
<feature type="compositionally biased region" description="Low complexity" evidence="6">
    <location>
        <begin position="206"/>
        <end position="217"/>
    </location>
</feature>
<evidence type="ECO:0000256" key="4">
    <source>
        <dbReference type="ARBA" id="ARBA00023125"/>
    </source>
</evidence>
<feature type="compositionally biased region" description="Basic and acidic residues" evidence="6">
    <location>
        <begin position="68"/>
        <end position="82"/>
    </location>
</feature>
<feature type="compositionally biased region" description="Polar residues" evidence="6">
    <location>
        <begin position="14"/>
        <end position="37"/>
    </location>
</feature>
<feature type="compositionally biased region" description="Basic and acidic residues" evidence="6">
    <location>
        <begin position="326"/>
        <end position="338"/>
    </location>
</feature>
<evidence type="ECO:0000256" key="3">
    <source>
        <dbReference type="ARBA" id="ARBA00022833"/>
    </source>
</evidence>
<keyword evidence="2 5" id="KW-0863">Zinc-finger</keyword>
<feature type="region of interest" description="Disordered" evidence="6">
    <location>
        <begin position="605"/>
        <end position="680"/>
    </location>
</feature>
<keyword evidence="4" id="KW-0238">DNA-binding</keyword>
<dbReference type="InterPro" id="IPR000571">
    <property type="entry name" value="Znf_CCCH"/>
</dbReference>
<dbReference type="InterPro" id="IPR050974">
    <property type="entry name" value="Plant_ZF_CCCH"/>
</dbReference>
<feature type="domain" description="C3H1-type" evidence="7">
    <location>
        <begin position="277"/>
        <end position="305"/>
    </location>
</feature>
<feature type="zinc finger region" description="C3H1-type" evidence="5">
    <location>
        <begin position="277"/>
        <end position="305"/>
    </location>
</feature>
<dbReference type="Proteomes" id="UP000530660">
    <property type="component" value="Unassembled WGS sequence"/>
</dbReference>
<dbReference type="GO" id="GO:0008270">
    <property type="term" value="F:zinc ion binding"/>
    <property type="evidence" value="ECO:0007669"/>
    <property type="project" value="UniProtKB-KW"/>
</dbReference>
<feature type="compositionally biased region" description="Low complexity" evidence="6">
    <location>
        <begin position="631"/>
        <end position="649"/>
    </location>
</feature>
<comment type="caution">
    <text evidence="8">The sequence shown here is derived from an EMBL/GenBank/DDBJ whole genome shotgun (WGS) entry which is preliminary data.</text>
</comment>
<dbReference type="GO" id="GO:0003677">
    <property type="term" value="F:DNA binding"/>
    <property type="evidence" value="ECO:0007669"/>
    <property type="project" value="UniProtKB-KW"/>
</dbReference>
<keyword evidence="1 5" id="KW-0479">Metal-binding</keyword>
<evidence type="ECO:0000256" key="2">
    <source>
        <dbReference type="ARBA" id="ARBA00022771"/>
    </source>
</evidence>
<evidence type="ECO:0000256" key="1">
    <source>
        <dbReference type="ARBA" id="ARBA00022723"/>
    </source>
</evidence>
<keyword evidence="9" id="KW-1185">Reference proteome</keyword>
<feature type="compositionally biased region" description="Low complexity" evidence="6">
    <location>
        <begin position="657"/>
        <end position="667"/>
    </location>
</feature>
<feature type="domain" description="C3H1-type" evidence="7">
    <location>
        <begin position="242"/>
        <end position="270"/>
    </location>
</feature>
<feature type="region of interest" description="Disordered" evidence="6">
    <location>
        <begin position="59"/>
        <end position="235"/>
    </location>
</feature>
<gene>
    <name evidence="8" type="ORF">F1559_000703</name>
</gene>
<feature type="compositionally biased region" description="Polar residues" evidence="6">
    <location>
        <begin position="445"/>
        <end position="456"/>
    </location>
</feature>
<dbReference type="Pfam" id="PF00642">
    <property type="entry name" value="zf-CCCH"/>
    <property type="match status" value="2"/>
</dbReference>
<feature type="region of interest" description="Disordered" evidence="6">
    <location>
        <begin position="321"/>
        <end position="341"/>
    </location>
</feature>
<evidence type="ECO:0000313" key="9">
    <source>
        <dbReference type="Proteomes" id="UP000530660"/>
    </source>
</evidence>
<accession>A0A7J7IGJ7</accession>
<protein>
    <recommendedName>
        <fullName evidence="7">C3H1-type domain-containing protein</fullName>
    </recommendedName>
</protein>
<feature type="region of interest" description="Disordered" evidence="6">
    <location>
        <begin position="356"/>
        <end position="456"/>
    </location>
</feature>
<feature type="compositionally biased region" description="Basic and acidic residues" evidence="6">
    <location>
        <begin position="1"/>
        <end position="13"/>
    </location>
</feature>
<sequence length="680" mass="72013">MAHRVQLESRNEDTTSSWDSVHPAASSNEEPTASAAGSHSPLEFGLDLHAVWGADAYSESGRWLASSDAERWSTRVSGDRRGVTSTTQPRSLHKPPTCGTDSGTKAAPRWSSSQPDQDIAGWQGREPRRPGSVQRPVSGHEGIAAPSSPPEHVSGVGSMPAQSAPTSPFYPRSPISSSSSSLATAASTSSPSGSLVCGERRVGQPSNTSLNPNNGSSNGAGGVIPSGTAAQAANRPGVYPCREGAPDCLHYLKTGRCQFGARCKFNHPPRDARLIDSLNRRDCFDWVMTGSCPYGTSCKYNHPVLNATERPMQLHQVSGAVGVSGRDPRRRPELDRGVTDTTATWGSNAHVRRSEDFHRADSAVSVGSVPPGSPNEMSWLLPSPSEEPSLEKRVGSWPCATETRGDPLMWSPSNLGAPGSRGHSALKPFNAAPGTPVHRPLVPPSTRSPQTSLPSDASTQGLMCMLSEAAFATTTSAASSVHSPKTSMPGTGAGTFKAPSAPNLPHISDHARSQPGTNVNAMPFASSPILSNTWTAPGYLSGAQRQATETLRGWNDEVAHWPSLGGRDIVRPSSDTNDAMYRLAREQHDWNASVWTANETKLLASSSSTTTWTTGRTPNDAELTAGWLDGLSPPLRASTAPSSSPTTRPEMTRERTSASASTTTTTRYPSVPPESSIERR</sequence>
<keyword evidence="3 5" id="KW-0862">Zinc</keyword>
<dbReference type="OrthoDB" id="6053at2759"/>
<dbReference type="GO" id="GO:0003729">
    <property type="term" value="F:mRNA binding"/>
    <property type="evidence" value="ECO:0007669"/>
    <property type="project" value="UniProtKB-ARBA"/>
</dbReference>
<dbReference type="PANTHER" id="PTHR12506:SF50">
    <property type="entry name" value="ZINC FINGER CCCH DOMAIN-CONTAINING PROTEIN 26"/>
    <property type="match status" value="1"/>
</dbReference>
<proteinExistence type="predicted"/>
<evidence type="ECO:0000256" key="6">
    <source>
        <dbReference type="SAM" id="MobiDB-lite"/>
    </source>
</evidence>
<feature type="zinc finger region" description="C3H1-type" evidence="5">
    <location>
        <begin position="242"/>
        <end position="270"/>
    </location>
</feature>
<feature type="compositionally biased region" description="Low complexity" evidence="6">
    <location>
        <begin position="605"/>
        <end position="614"/>
    </location>
</feature>
<evidence type="ECO:0000256" key="5">
    <source>
        <dbReference type="PROSITE-ProRule" id="PRU00723"/>
    </source>
</evidence>
<dbReference type="AlphaFoldDB" id="A0A7J7IGJ7"/>
<reference evidence="8 9" key="1">
    <citation type="journal article" date="2020" name="J. Phycol.">
        <title>Comparative genome analysis reveals Cyanidiococcus gen. nov., a new extremophilic red algal genus sister to Cyanidioschyzon (Cyanidioschyzonaceae, Rhodophyta).</title>
        <authorList>
            <person name="Liu S.-L."/>
            <person name="Chiang Y.-R."/>
            <person name="Yoon H.S."/>
            <person name="Fu H.-Y."/>
        </authorList>
    </citation>
    <scope>NUCLEOTIDE SEQUENCE [LARGE SCALE GENOMIC DNA]</scope>
    <source>
        <strain evidence="8 9">THAL066</strain>
    </source>
</reference>
<evidence type="ECO:0000259" key="7">
    <source>
        <dbReference type="PROSITE" id="PS50103"/>
    </source>
</evidence>